<evidence type="ECO:0000259" key="2">
    <source>
        <dbReference type="Pfam" id="PF07486"/>
    </source>
</evidence>
<keyword evidence="4" id="KW-1185">Reference proteome</keyword>
<evidence type="ECO:0000313" key="3">
    <source>
        <dbReference type="EMBL" id="PST38952.1"/>
    </source>
</evidence>
<accession>A0A2T3FUI9</accession>
<proteinExistence type="predicted"/>
<dbReference type="Gene3D" id="1.10.10.2520">
    <property type="entry name" value="Cell wall hydrolase SleB, domain 1"/>
    <property type="match status" value="1"/>
</dbReference>
<dbReference type="InterPro" id="IPR011105">
    <property type="entry name" value="Cell_wall_hydrolase_SleB"/>
</dbReference>
<keyword evidence="1" id="KW-0812">Transmembrane</keyword>
<name>A0A2T3FUI9_9CLOT</name>
<organism evidence="3 4">
    <name type="scientific">Clostridium fessum</name>
    <dbReference type="NCBI Taxonomy" id="2126740"/>
    <lineage>
        <taxon>Bacteria</taxon>
        <taxon>Bacillati</taxon>
        <taxon>Bacillota</taxon>
        <taxon>Clostridia</taxon>
        <taxon>Eubacteriales</taxon>
        <taxon>Clostridiaceae</taxon>
        <taxon>Clostridium</taxon>
    </lineage>
</organism>
<reference evidence="3 4" key="1">
    <citation type="submission" date="2018-03" db="EMBL/GenBank/DDBJ databases">
        <title>Lachnoclostridium SNUG30386 gen.nov., sp.nov., isolated from human faeces.</title>
        <authorList>
            <person name="Seo B."/>
            <person name="Jeon K."/>
            <person name="Ko G."/>
        </authorList>
    </citation>
    <scope>NUCLEOTIDE SEQUENCE [LARGE SCALE GENOMIC DNA]</scope>
    <source>
        <strain evidence="3 4">SNUG30386</strain>
    </source>
</reference>
<dbReference type="Pfam" id="PF07486">
    <property type="entry name" value="Hydrolase_2"/>
    <property type="match status" value="1"/>
</dbReference>
<feature type="transmembrane region" description="Helical" evidence="1">
    <location>
        <begin position="31"/>
        <end position="53"/>
    </location>
</feature>
<evidence type="ECO:0000313" key="4">
    <source>
        <dbReference type="Proteomes" id="UP000241048"/>
    </source>
</evidence>
<dbReference type="AlphaFoldDB" id="A0A2T3FUI9"/>
<dbReference type="Proteomes" id="UP000241048">
    <property type="component" value="Unassembled WGS sequence"/>
</dbReference>
<keyword evidence="1" id="KW-1133">Transmembrane helix</keyword>
<gene>
    <name evidence="3" type="ORF">C7U56_03260</name>
</gene>
<dbReference type="RefSeq" id="WP_022359395.1">
    <property type="nucleotide sequence ID" value="NZ_DBFBUD010000061.1"/>
</dbReference>
<protein>
    <submittedName>
        <fullName evidence="3">Cell wall hydrolase</fullName>
    </submittedName>
</protein>
<sequence length="273" mass="30587">MPSIDTFLQTAYQFIKALFVRVTKRMYRTAAVLMTGAAVVTVIAFNSVSFGGVGKNAASAHREYPDDVELTEMLQSEETTETESLSEFTILASNEESQHLLGQRLEQGIQDELAKEALEVEVIEREVRMQTQQAAQEAEERERRERAVISYSDEDYSVLQKIVQAEAGVCDDRGKILVANVIINRVKNKKFPNSVKAVVYEPSQFSPVLDGTINSCKVTQQTIDCVNRALEGEDYSGGALYFMNRGISASSNVRWFDGKLTYVMQHGGHEFYK</sequence>
<keyword evidence="3" id="KW-0378">Hydrolase</keyword>
<comment type="caution">
    <text evidence="3">The sequence shown here is derived from an EMBL/GenBank/DDBJ whole genome shotgun (WGS) entry which is preliminary data.</text>
</comment>
<evidence type="ECO:0000256" key="1">
    <source>
        <dbReference type="SAM" id="Phobius"/>
    </source>
</evidence>
<dbReference type="EMBL" id="PYLO01000001">
    <property type="protein sequence ID" value="PST38952.1"/>
    <property type="molecule type" value="Genomic_DNA"/>
</dbReference>
<feature type="domain" description="Cell wall hydrolase SleB" evidence="2">
    <location>
        <begin position="172"/>
        <end position="272"/>
    </location>
</feature>
<dbReference type="InterPro" id="IPR042047">
    <property type="entry name" value="SleB_dom1"/>
</dbReference>
<dbReference type="GO" id="GO:0016787">
    <property type="term" value="F:hydrolase activity"/>
    <property type="evidence" value="ECO:0007669"/>
    <property type="project" value="UniProtKB-KW"/>
</dbReference>
<keyword evidence="1" id="KW-0472">Membrane</keyword>